<dbReference type="Gene3D" id="3.30.70.120">
    <property type="match status" value="1"/>
</dbReference>
<dbReference type="InterPro" id="IPR013820">
    <property type="entry name" value="ATP_PRibTrfase_cat"/>
</dbReference>
<evidence type="ECO:0000256" key="12">
    <source>
        <dbReference type="ARBA" id="ARBA00022723"/>
    </source>
</evidence>
<keyword evidence="12 18" id="KW-0479">Metal-binding</keyword>
<dbReference type="SUPFAM" id="SSF54913">
    <property type="entry name" value="GlnB-like"/>
    <property type="match status" value="1"/>
</dbReference>
<evidence type="ECO:0000256" key="17">
    <source>
        <dbReference type="ARBA" id="ARBA00024861"/>
    </source>
</evidence>
<dbReference type="GO" id="GO:0005737">
    <property type="term" value="C:cytoplasm"/>
    <property type="evidence" value="ECO:0007669"/>
    <property type="project" value="UniProtKB-SubCell"/>
</dbReference>
<dbReference type="SUPFAM" id="SSF53850">
    <property type="entry name" value="Periplasmic binding protein-like II"/>
    <property type="match status" value="1"/>
</dbReference>
<dbReference type="GO" id="GO:0005524">
    <property type="term" value="F:ATP binding"/>
    <property type="evidence" value="ECO:0007669"/>
    <property type="project" value="UniProtKB-KW"/>
</dbReference>
<dbReference type="Pfam" id="PF01634">
    <property type="entry name" value="HisG"/>
    <property type="match status" value="1"/>
</dbReference>
<dbReference type="eggNOG" id="COG0040">
    <property type="taxonomic scope" value="Bacteria"/>
</dbReference>
<organism evidence="21 22">
    <name type="scientific">Odoribacter laneus YIT 12061</name>
    <dbReference type="NCBI Taxonomy" id="742817"/>
    <lineage>
        <taxon>Bacteria</taxon>
        <taxon>Pseudomonadati</taxon>
        <taxon>Bacteroidota</taxon>
        <taxon>Bacteroidia</taxon>
        <taxon>Bacteroidales</taxon>
        <taxon>Odoribacteraceae</taxon>
        <taxon>Odoribacter</taxon>
    </lineage>
</organism>
<keyword evidence="10 18" id="KW-0328">Glycosyltransferase</keyword>
<comment type="function">
    <text evidence="17 18">Catalyzes the condensation of ATP and 5-phosphoribose 1-diphosphate to form N'-(5'-phosphoribosyl)-ATP (PR-ATP). Has a crucial role in the pathway because the rate of histidine biosynthesis seems to be controlled primarily by regulation of HisG enzymatic activity.</text>
</comment>
<dbReference type="InterPro" id="IPR013115">
    <property type="entry name" value="HisG_C"/>
</dbReference>
<dbReference type="PANTHER" id="PTHR21403">
    <property type="entry name" value="ATP PHOSPHORIBOSYLTRANSFERASE ATP-PRTASE"/>
    <property type="match status" value="1"/>
</dbReference>
<dbReference type="GO" id="GO:0003879">
    <property type="term" value="F:ATP phosphoribosyltransferase activity"/>
    <property type="evidence" value="ECO:0007669"/>
    <property type="project" value="UniProtKB-UniRule"/>
</dbReference>
<dbReference type="FunFam" id="3.30.70.120:FF:000002">
    <property type="entry name" value="ATP phosphoribosyltransferase"/>
    <property type="match status" value="1"/>
</dbReference>
<comment type="cofactor">
    <cofactor evidence="2 18">
        <name>Mg(2+)</name>
        <dbReference type="ChEBI" id="CHEBI:18420"/>
    </cofactor>
</comment>
<evidence type="ECO:0000313" key="21">
    <source>
        <dbReference type="EMBL" id="EHP47849.1"/>
    </source>
</evidence>
<keyword evidence="16 18" id="KW-0368">Histidine biosynthesis</keyword>
<keyword evidence="8 18" id="KW-0963">Cytoplasm</keyword>
<dbReference type="NCBIfam" id="TIGR03455">
    <property type="entry name" value="HisG_C-term"/>
    <property type="match status" value="1"/>
</dbReference>
<evidence type="ECO:0000256" key="3">
    <source>
        <dbReference type="ARBA" id="ARBA00004496"/>
    </source>
</evidence>
<evidence type="ECO:0000256" key="5">
    <source>
        <dbReference type="ARBA" id="ARBA00007955"/>
    </source>
</evidence>
<dbReference type="PROSITE" id="PS01316">
    <property type="entry name" value="ATP_P_PHORIBOSYLTR"/>
    <property type="match status" value="1"/>
</dbReference>
<dbReference type="GO" id="GO:0000287">
    <property type="term" value="F:magnesium ion binding"/>
    <property type="evidence" value="ECO:0007669"/>
    <property type="project" value="UniProtKB-UniRule"/>
</dbReference>
<dbReference type="GeneID" id="98069267"/>
<evidence type="ECO:0000256" key="8">
    <source>
        <dbReference type="ARBA" id="ARBA00022490"/>
    </source>
</evidence>
<evidence type="ECO:0000256" key="2">
    <source>
        <dbReference type="ARBA" id="ARBA00001946"/>
    </source>
</evidence>
<evidence type="ECO:0000256" key="1">
    <source>
        <dbReference type="ARBA" id="ARBA00000915"/>
    </source>
</evidence>
<dbReference type="PANTHER" id="PTHR21403:SF8">
    <property type="entry name" value="ATP PHOSPHORIBOSYLTRANSFERASE"/>
    <property type="match status" value="1"/>
</dbReference>
<dbReference type="NCBIfam" id="TIGR00070">
    <property type="entry name" value="hisG"/>
    <property type="match status" value="1"/>
</dbReference>
<evidence type="ECO:0000256" key="18">
    <source>
        <dbReference type="HAMAP-Rule" id="MF_00079"/>
    </source>
</evidence>
<name>H1DHG6_9BACT</name>
<evidence type="ECO:0000259" key="20">
    <source>
        <dbReference type="Pfam" id="PF08029"/>
    </source>
</evidence>
<dbReference type="Pfam" id="PF08029">
    <property type="entry name" value="HisG_C"/>
    <property type="match status" value="1"/>
</dbReference>
<dbReference type="InterPro" id="IPR020621">
    <property type="entry name" value="ATP-PRT_HisG_long"/>
</dbReference>
<dbReference type="UniPathway" id="UPA00031">
    <property type="reaction ID" value="UER00006"/>
</dbReference>
<evidence type="ECO:0000256" key="4">
    <source>
        <dbReference type="ARBA" id="ARBA00004667"/>
    </source>
</evidence>
<dbReference type="STRING" id="742817.HMPREF9449_01702"/>
<dbReference type="HAMAP" id="MF_00079">
    <property type="entry name" value="HisG_Long"/>
    <property type="match status" value="1"/>
</dbReference>
<dbReference type="EC" id="2.4.2.17" evidence="6 18"/>
<evidence type="ECO:0000256" key="14">
    <source>
        <dbReference type="ARBA" id="ARBA00022840"/>
    </source>
</evidence>
<evidence type="ECO:0000256" key="7">
    <source>
        <dbReference type="ARBA" id="ARBA00020998"/>
    </source>
</evidence>
<proteinExistence type="inferred from homology"/>
<feature type="domain" description="Histidine biosynthesis HisG C-terminal" evidence="20">
    <location>
        <begin position="210"/>
        <end position="282"/>
    </location>
</feature>
<keyword evidence="9 18" id="KW-0028">Amino-acid biosynthesis</keyword>
<dbReference type="InterPro" id="IPR011322">
    <property type="entry name" value="N-reg_PII-like_a/b"/>
</dbReference>
<keyword evidence="11 18" id="KW-0808">Transferase</keyword>
<comment type="caution">
    <text evidence="21">The sequence shown here is derived from an EMBL/GenBank/DDBJ whole genome shotgun (WGS) entry which is preliminary data.</text>
</comment>
<protein>
    <recommendedName>
        <fullName evidence="7 18">ATP phosphoribosyltransferase</fullName>
        <shortName evidence="18">ATP-PRT</shortName>
        <shortName evidence="18">ATP-PRTase</shortName>
        <ecNumber evidence="6 18">2.4.2.17</ecNumber>
    </recommendedName>
</protein>
<dbReference type="Gene3D" id="3.40.190.10">
    <property type="entry name" value="Periplasmic binding protein-like II"/>
    <property type="match status" value="2"/>
</dbReference>
<keyword evidence="22" id="KW-1185">Reference proteome</keyword>
<sequence length="285" mass="31304">MTNLKIAIQKSGRLNEDSLTLLKECGISVNNGRDQLMAQASNFQLEVLYLRNSDIPQYVKDGVADIAIIGDNTEREKKTGIVHVLDLGFSRCRLSIAVPRSMEFTDLSDLQGKKIATSYPNSLKDFLTEKGIEAEIHEISGSVEIAPNIGLADAICDLVSSGSTLFKNGLQEVYKIFESEAILVANPCLEGEKRVLLDKFVFRIKAVLAAKNSKYILLNAPETALDRICALLPGMKSPTVMPLKEKGWVSVHSVVNENKFWEVIGSLKEAGAEGILIIPIEKMIL</sequence>
<evidence type="ECO:0000256" key="9">
    <source>
        <dbReference type="ARBA" id="ARBA00022605"/>
    </source>
</evidence>
<dbReference type="AlphaFoldDB" id="H1DHG6"/>
<comment type="similarity">
    <text evidence="5 18">Belongs to the ATP phosphoribosyltransferase family. Long subfamily.</text>
</comment>
<dbReference type="InterPro" id="IPR015867">
    <property type="entry name" value="N-reg_PII/ATP_PRibTrfase_C"/>
</dbReference>
<accession>H1DHG6</accession>
<reference evidence="21 22" key="1">
    <citation type="submission" date="2012-01" db="EMBL/GenBank/DDBJ databases">
        <title>The Genome Sequence of Odoribacter laneus YIT 12061.</title>
        <authorList>
            <consortium name="The Broad Institute Genome Sequencing Platform"/>
            <person name="Earl A."/>
            <person name="Ward D."/>
            <person name="Feldgarden M."/>
            <person name="Gevers D."/>
            <person name="Morotomi M."/>
            <person name="Young S.K."/>
            <person name="Zeng Q."/>
            <person name="Gargeya S."/>
            <person name="Fitzgerald M."/>
            <person name="Haas B."/>
            <person name="Abouelleil A."/>
            <person name="Alvarado L."/>
            <person name="Arachchi H.M."/>
            <person name="Berlin A."/>
            <person name="Chapman S.B."/>
            <person name="Gearin G."/>
            <person name="Goldberg J."/>
            <person name="Griggs A."/>
            <person name="Gujja S."/>
            <person name="Hansen M."/>
            <person name="Heiman D."/>
            <person name="Howarth C."/>
            <person name="Larimer J."/>
            <person name="Lui A."/>
            <person name="MacDonald P.J.P."/>
            <person name="McCowen C."/>
            <person name="Montmayeur A."/>
            <person name="Murphy C."/>
            <person name="Neiman D."/>
            <person name="Pearson M."/>
            <person name="Priest M."/>
            <person name="Roberts A."/>
            <person name="Saif S."/>
            <person name="Shea T."/>
            <person name="Sisk P."/>
            <person name="Stolte C."/>
            <person name="Sykes S."/>
            <person name="Wortman J."/>
            <person name="Nusbaum C."/>
            <person name="Birren B."/>
        </authorList>
    </citation>
    <scope>NUCLEOTIDE SEQUENCE [LARGE SCALE GENOMIC DNA]</scope>
    <source>
        <strain evidence="21 22">YIT 12061</strain>
    </source>
</reference>
<evidence type="ECO:0000259" key="19">
    <source>
        <dbReference type="Pfam" id="PF01634"/>
    </source>
</evidence>
<comment type="pathway">
    <text evidence="4 18">Amino-acid biosynthesis; L-histidine biosynthesis; L-histidine from 5-phospho-alpha-D-ribose 1-diphosphate: step 1/9.</text>
</comment>
<dbReference type="InterPro" id="IPR001348">
    <property type="entry name" value="ATP_PRibTrfase_HisG"/>
</dbReference>
<gene>
    <name evidence="18" type="primary">hisG</name>
    <name evidence="21" type="ORF">HMPREF9449_01702</name>
</gene>
<dbReference type="EMBL" id="ADMC01000022">
    <property type="protein sequence ID" value="EHP47849.1"/>
    <property type="molecule type" value="Genomic_DNA"/>
</dbReference>
<keyword evidence="13 18" id="KW-0547">Nucleotide-binding</keyword>
<evidence type="ECO:0000313" key="22">
    <source>
        <dbReference type="Proteomes" id="UP000004892"/>
    </source>
</evidence>
<keyword evidence="15 18" id="KW-0460">Magnesium</keyword>
<dbReference type="RefSeq" id="WP_009136850.1">
    <property type="nucleotide sequence ID" value="NZ_JH594596.1"/>
</dbReference>
<evidence type="ECO:0000256" key="6">
    <source>
        <dbReference type="ARBA" id="ARBA00011946"/>
    </source>
</evidence>
<evidence type="ECO:0000256" key="16">
    <source>
        <dbReference type="ARBA" id="ARBA00023102"/>
    </source>
</evidence>
<dbReference type="Proteomes" id="UP000004892">
    <property type="component" value="Unassembled WGS sequence"/>
</dbReference>
<dbReference type="GO" id="GO:0000105">
    <property type="term" value="P:L-histidine biosynthetic process"/>
    <property type="evidence" value="ECO:0007669"/>
    <property type="project" value="UniProtKB-UniRule"/>
</dbReference>
<evidence type="ECO:0000256" key="10">
    <source>
        <dbReference type="ARBA" id="ARBA00022676"/>
    </source>
</evidence>
<evidence type="ECO:0000256" key="15">
    <source>
        <dbReference type="ARBA" id="ARBA00022842"/>
    </source>
</evidence>
<evidence type="ECO:0000256" key="13">
    <source>
        <dbReference type="ARBA" id="ARBA00022741"/>
    </source>
</evidence>
<keyword evidence="14 18" id="KW-0067">ATP-binding</keyword>
<feature type="domain" description="ATP phosphoribosyltransferase catalytic" evidence="19">
    <location>
        <begin position="51"/>
        <end position="205"/>
    </location>
</feature>
<comment type="subcellular location">
    <subcellularLocation>
        <location evidence="3 18">Cytoplasm</location>
    </subcellularLocation>
</comment>
<comment type="catalytic activity">
    <reaction evidence="1 18">
        <text>1-(5-phospho-beta-D-ribosyl)-ATP + diphosphate = 5-phospho-alpha-D-ribose 1-diphosphate + ATP</text>
        <dbReference type="Rhea" id="RHEA:18473"/>
        <dbReference type="ChEBI" id="CHEBI:30616"/>
        <dbReference type="ChEBI" id="CHEBI:33019"/>
        <dbReference type="ChEBI" id="CHEBI:58017"/>
        <dbReference type="ChEBI" id="CHEBI:73183"/>
        <dbReference type="EC" id="2.4.2.17"/>
    </reaction>
</comment>
<dbReference type="InterPro" id="IPR018198">
    <property type="entry name" value="ATP_PRibTrfase_CS"/>
</dbReference>
<comment type="activity regulation">
    <text evidence="18">Feedback inhibited by histidine.</text>
</comment>
<evidence type="ECO:0000256" key="11">
    <source>
        <dbReference type="ARBA" id="ARBA00022679"/>
    </source>
</evidence>
<dbReference type="HOGENOM" id="CLU_038115_1_0_10"/>
<dbReference type="FunFam" id="3.40.190.10:FF:000008">
    <property type="entry name" value="ATP phosphoribosyltransferase"/>
    <property type="match status" value="1"/>
</dbReference>
<dbReference type="PATRIC" id="fig|742817.3.peg.1819"/>